<reference evidence="1 2" key="1">
    <citation type="journal article" date="2019" name="Nat. Ecol. Evol.">
        <title>Megaphylogeny resolves global patterns of mushroom evolution.</title>
        <authorList>
            <person name="Varga T."/>
            <person name="Krizsan K."/>
            <person name="Foldi C."/>
            <person name="Dima B."/>
            <person name="Sanchez-Garcia M."/>
            <person name="Sanchez-Ramirez S."/>
            <person name="Szollosi G.J."/>
            <person name="Szarkandi J.G."/>
            <person name="Papp V."/>
            <person name="Albert L."/>
            <person name="Andreopoulos W."/>
            <person name="Angelini C."/>
            <person name="Antonin V."/>
            <person name="Barry K.W."/>
            <person name="Bougher N.L."/>
            <person name="Buchanan P."/>
            <person name="Buyck B."/>
            <person name="Bense V."/>
            <person name="Catcheside P."/>
            <person name="Chovatia M."/>
            <person name="Cooper J."/>
            <person name="Damon W."/>
            <person name="Desjardin D."/>
            <person name="Finy P."/>
            <person name="Geml J."/>
            <person name="Haridas S."/>
            <person name="Hughes K."/>
            <person name="Justo A."/>
            <person name="Karasinski D."/>
            <person name="Kautmanova I."/>
            <person name="Kiss B."/>
            <person name="Kocsube S."/>
            <person name="Kotiranta H."/>
            <person name="LaButti K.M."/>
            <person name="Lechner B.E."/>
            <person name="Liimatainen K."/>
            <person name="Lipzen A."/>
            <person name="Lukacs Z."/>
            <person name="Mihaltcheva S."/>
            <person name="Morgado L.N."/>
            <person name="Niskanen T."/>
            <person name="Noordeloos M.E."/>
            <person name="Ohm R.A."/>
            <person name="Ortiz-Santana B."/>
            <person name="Ovrebo C."/>
            <person name="Racz N."/>
            <person name="Riley R."/>
            <person name="Savchenko A."/>
            <person name="Shiryaev A."/>
            <person name="Soop K."/>
            <person name="Spirin V."/>
            <person name="Szebenyi C."/>
            <person name="Tomsovsky M."/>
            <person name="Tulloss R.E."/>
            <person name="Uehling J."/>
            <person name="Grigoriev I.V."/>
            <person name="Vagvolgyi C."/>
            <person name="Papp T."/>
            <person name="Martin F.M."/>
            <person name="Miettinen O."/>
            <person name="Hibbett D.S."/>
            <person name="Nagy L.G."/>
        </authorList>
    </citation>
    <scope>NUCLEOTIDE SEQUENCE [LARGE SCALE GENOMIC DNA]</scope>
    <source>
        <strain evidence="1 2">NL-1719</strain>
    </source>
</reference>
<protein>
    <submittedName>
        <fullName evidence="1">Uncharacterized protein</fullName>
    </submittedName>
</protein>
<evidence type="ECO:0000313" key="1">
    <source>
        <dbReference type="EMBL" id="TFK60947.1"/>
    </source>
</evidence>
<name>A0ACD3A5G9_9AGAR</name>
<gene>
    <name evidence="1" type="ORF">BDN72DRAFT_863985</name>
</gene>
<sequence>MRRAERKKSYLGWVDSVVVLVNVALLGSRRCPGSLPRKANEAGNAEWLEIVEDGEQSYIPWRLGMPGLRGGWNLTRRCDQLQYREGRQFQISIFKPSKCIIPFFLLVKASREREMLQQSHASRADDIDELQGEQGLGSNCQLQQDEPNNGGPSQRTPPIKNLNDFPPDWHSAHLSSISLRKAPGACVGKEKKAWFRSFSGWKLDPGCCRFPGSSAPFSFWRVRTVKFQRRYSPWPSSEMPLPSELLQEMRDMLKHEAELPLAYPRIFEFFQESTAAGVQEREELSSNTAKQAPSRKRPIEPSDAFPSKRAALEVPSQLGRHEENGQSELREHGGFLDPFPPPSRSSLRVPSGTSTAVASPASSRAPSISPADKDNATSFDATTSSASKQHVTISDRILKQ</sequence>
<dbReference type="Proteomes" id="UP000308600">
    <property type="component" value="Unassembled WGS sequence"/>
</dbReference>
<accession>A0ACD3A5G9</accession>
<evidence type="ECO:0000313" key="2">
    <source>
        <dbReference type="Proteomes" id="UP000308600"/>
    </source>
</evidence>
<dbReference type="EMBL" id="ML208713">
    <property type="protein sequence ID" value="TFK60947.1"/>
    <property type="molecule type" value="Genomic_DNA"/>
</dbReference>
<organism evidence="1 2">
    <name type="scientific">Pluteus cervinus</name>
    <dbReference type="NCBI Taxonomy" id="181527"/>
    <lineage>
        <taxon>Eukaryota</taxon>
        <taxon>Fungi</taxon>
        <taxon>Dikarya</taxon>
        <taxon>Basidiomycota</taxon>
        <taxon>Agaricomycotina</taxon>
        <taxon>Agaricomycetes</taxon>
        <taxon>Agaricomycetidae</taxon>
        <taxon>Agaricales</taxon>
        <taxon>Pluteineae</taxon>
        <taxon>Pluteaceae</taxon>
        <taxon>Pluteus</taxon>
    </lineage>
</organism>
<proteinExistence type="predicted"/>
<keyword evidence="2" id="KW-1185">Reference proteome</keyword>